<evidence type="ECO:0000313" key="1">
    <source>
        <dbReference type="EMBL" id="CAB4215744.1"/>
    </source>
</evidence>
<name>A0A6J5SLV7_9CAUD</name>
<reference evidence="1" key="1">
    <citation type="submission" date="2020-05" db="EMBL/GenBank/DDBJ databases">
        <authorList>
            <person name="Chiriac C."/>
            <person name="Salcher M."/>
            <person name="Ghai R."/>
            <person name="Kavagutti S V."/>
        </authorList>
    </citation>
    <scope>NUCLEOTIDE SEQUENCE</scope>
</reference>
<gene>
    <name evidence="1" type="ORF">UFOVP1483_50</name>
</gene>
<sequence>MIDYLTKAEIDIELYGNQEPNYFKDYNSWEVYMTDLLFEQKGMRLLYDRKETEEREAKIKFMPCVKSNLVSIGDYAFLSRKSIKSVYQQIHRKDIICTQQETRKMIDLSKYPTNI</sequence>
<accession>A0A6J5SLV7</accession>
<organism evidence="1">
    <name type="scientific">uncultured Caudovirales phage</name>
    <dbReference type="NCBI Taxonomy" id="2100421"/>
    <lineage>
        <taxon>Viruses</taxon>
        <taxon>Duplodnaviria</taxon>
        <taxon>Heunggongvirae</taxon>
        <taxon>Uroviricota</taxon>
        <taxon>Caudoviricetes</taxon>
        <taxon>Peduoviridae</taxon>
        <taxon>Maltschvirus</taxon>
        <taxon>Maltschvirus maltsch</taxon>
    </lineage>
</organism>
<protein>
    <submittedName>
        <fullName evidence="1">Uncharacterized protein</fullName>
    </submittedName>
</protein>
<proteinExistence type="predicted"/>
<dbReference type="EMBL" id="LR797431">
    <property type="protein sequence ID" value="CAB4215744.1"/>
    <property type="molecule type" value="Genomic_DNA"/>
</dbReference>